<feature type="transmembrane region" description="Helical" evidence="1">
    <location>
        <begin position="411"/>
        <end position="440"/>
    </location>
</feature>
<feature type="transmembrane region" description="Helical" evidence="1">
    <location>
        <begin position="387"/>
        <end position="405"/>
    </location>
</feature>
<accession>A0ABW3FC36</accession>
<feature type="transmembrane region" description="Helical" evidence="1">
    <location>
        <begin position="190"/>
        <end position="211"/>
    </location>
</feature>
<evidence type="ECO:0000259" key="2">
    <source>
        <dbReference type="Pfam" id="PF01970"/>
    </source>
</evidence>
<dbReference type="Pfam" id="PF01970">
    <property type="entry name" value="TctA"/>
    <property type="match status" value="1"/>
</dbReference>
<evidence type="ECO:0000256" key="1">
    <source>
        <dbReference type="SAM" id="Phobius"/>
    </source>
</evidence>
<feature type="transmembrane region" description="Helical" evidence="1">
    <location>
        <begin position="352"/>
        <end position="375"/>
    </location>
</feature>
<dbReference type="PANTHER" id="PTHR35342">
    <property type="entry name" value="TRICARBOXYLIC TRANSPORT PROTEIN"/>
    <property type="match status" value="1"/>
</dbReference>
<reference evidence="4" key="1">
    <citation type="journal article" date="2019" name="Int. J. Syst. Evol. Microbiol.">
        <title>The Global Catalogue of Microorganisms (GCM) 10K type strain sequencing project: providing services to taxonomists for standard genome sequencing and annotation.</title>
        <authorList>
            <consortium name="The Broad Institute Genomics Platform"/>
            <consortium name="The Broad Institute Genome Sequencing Center for Infectious Disease"/>
            <person name="Wu L."/>
            <person name="Ma J."/>
        </authorList>
    </citation>
    <scope>NUCLEOTIDE SEQUENCE [LARGE SCALE GENOMIC DNA]</scope>
    <source>
        <strain evidence="4">CCUG 60023</strain>
    </source>
</reference>
<dbReference type="RefSeq" id="WP_377211858.1">
    <property type="nucleotide sequence ID" value="NZ_JBHTJV010000003.1"/>
</dbReference>
<evidence type="ECO:0000313" key="4">
    <source>
        <dbReference type="Proteomes" id="UP001597101"/>
    </source>
</evidence>
<feature type="transmembrane region" description="Helical" evidence="1">
    <location>
        <begin position="105"/>
        <end position="127"/>
    </location>
</feature>
<dbReference type="Proteomes" id="UP001597101">
    <property type="component" value="Unassembled WGS sequence"/>
</dbReference>
<gene>
    <name evidence="3" type="ORF">ACFQ14_06345</name>
</gene>
<dbReference type="InterPro" id="IPR002823">
    <property type="entry name" value="DUF112_TM"/>
</dbReference>
<keyword evidence="1" id="KW-0472">Membrane</keyword>
<sequence>MEFLGYFGGVFEPTAFLLLLGGTIGGLILGATPGLSPTMAVALLIPFTFQLPPTQGLILLGAAYTSTVAGGAVSAILLKIPGAPANIATALDGNAMARNGQGAKALHMSFMASGVGGVIGVLLLIFLTPVLAQWALAFGPSHLFWMAILGVTVIGSLDSKSFVKGLLSGCIGLWLSMIGYDDIQGAQRFIFADALTGGINIISALIGIFAIPQVIEMFAKGRVPTSISALEVEKQSIMASLRETFVFKRALAIGTVSGSVIGLIPGVGGQIAGLLAYDQSKKFSAEKDKYGTGYPEGVIAAESANNAMVGPSLVPLLTLSIPGSPTAAVLLGGLLIHGIFPGTDLFENHPQVAWTFINSMLIGQILMVIFGIYIASYAAKVARIPTPIMAAAVMVLALFGSYSIQQSFGDVQIMLCLGFCMYFLEKFGFSAAPLVLGLILGPIAEANFTQGSMIATATDGLLPYFFLGPLNMFLIALVIASIAYSFWASAVKQAKEREPLLEAAQ</sequence>
<proteinExistence type="predicted"/>
<feature type="transmembrane region" description="Helical" evidence="1">
    <location>
        <begin position="316"/>
        <end position="340"/>
    </location>
</feature>
<dbReference type="EMBL" id="JBHTJV010000003">
    <property type="protein sequence ID" value="MFD0916022.1"/>
    <property type="molecule type" value="Genomic_DNA"/>
</dbReference>
<keyword evidence="4" id="KW-1185">Reference proteome</keyword>
<dbReference type="PANTHER" id="PTHR35342:SF5">
    <property type="entry name" value="TRICARBOXYLIC TRANSPORT PROTEIN"/>
    <property type="match status" value="1"/>
</dbReference>
<feature type="transmembrane region" description="Helical" evidence="1">
    <location>
        <begin position="250"/>
        <end position="277"/>
    </location>
</feature>
<feature type="transmembrane region" description="Helical" evidence="1">
    <location>
        <begin position="57"/>
        <end position="78"/>
    </location>
</feature>
<comment type="caution">
    <text evidence="3">The sequence shown here is derived from an EMBL/GenBank/DDBJ whole genome shotgun (WGS) entry which is preliminary data.</text>
</comment>
<feature type="transmembrane region" description="Helical" evidence="1">
    <location>
        <begin position="461"/>
        <end position="487"/>
    </location>
</feature>
<keyword evidence="1" id="KW-0812">Transmembrane</keyword>
<feature type="transmembrane region" description="Helical" evidence="1">
    <location>
        <begin position="15"/>
        <end position="45"/>
    </location>
</feature>
<keyword evidence="1" id="KW-1133">Transmembrane helix</keyword>
<evidence type="ECO:0000313" key="3">
    <source>
        <dbReference type="EMBL" id="MFD0916022.1"/>
    </source>
</evidence>
<name>A0ABW3FC36_9HYPH</name>
<feature type="domain" description="DUF112" evidence="2">
    <location>
        <begin position="17"/>
        <end position="436"/>
    </location>
</feature>
<protein>
    <submittedName>
        <fullName evidence="3">Tripartite tricarboxylate transporter permease</fullName>
    </submittedName>
</protein>
<organism evidence="3 4">
    <name type="scientific">Pseudahrensia aquimaris</name>
    <dbReference type="NCBI Taxonomy" id="744461"/>
    <lineage>
        <taxon>Bacteria</taxon>
        <taxon>Pseudomonadati</taxon>
        <taxon>Pseudomonadota</taxon>
        <taxon>Alphaproteobacteria</taxon>
        <taxon>Hyphomicrobiales</taxon>
        <taxon>Ahrensiaceae</taxon>
        <taxon>Pseudahrensia</taxon>
    </lineage>
</organism>
<feature type="transmembrane region" description="Helical" evidence="1">
    <location>
        <begin position="161"/>
        <end position="178"/>
    </location>
</feature>
<feature type="transmembrane region" description="Helical" evidence="1">
    <location>
        <begin position="134"/>
        <end position="155"/>
    </location>
</feature>